<reference evidence="1" key="1">
    <citation type="journal article" date="2014" name="Front. Microbiol.">
        <title>High frequency of phylogenetically diverse reductive dehalogenase-homologous genes in deep subseafloor sedimentary metagenomes.</title>
        <authorList>
            <person name="Kawai M."/>
            <person name="Futagami T."/>
            <person name="Toyoda A."/>
            <person name="Takaki Y."/>
            <person name="Nishi S."/>
            <person name="Hori S."/>
            <person name="Arai W."/>
            <person name="Tsubouchi T."/>
            <person name="Morono Y."/>
            <person name="Uchiyama I."/>
            <person name="Ito T."/>
            <person name="Fujiyama A."/>
            <person name="Inagaki F."/>
            <person name="Takami H."/>
        </authorList>
    </citation>
    <scope>NUCLEOTIDE SEQUENCE</scope>
    <source>
        <strain evidence="1">Expedition CK06-06</strain>
    </source>
</reference>
<sequence length="95" mass="10806">MDLRACGIISMGHICCDHCSREIKYGEKYAYVSDWSKDTDRSDKASRYCAECSVALGYMHWVRDTKTGRVFARLKGGEIVNGYENVKQQARQSSN</sequence>
<gene>
    <name evidence="1" type="ORF">S06H3_52433</name>
</gene>
<comment type="caution">
    <text evidence="1">The sequence shown here is derived from an EMBL/GenBank/DDBJ whole genome shotgun (WGS) entry which is preliminary data.</text>
</comment>
<organism evidence="1">
    <name type="scientific">marine sediment metagenome</name>
    <dbReference type="NCBI Taxonomy" id="412755"/>
    <lineage>
        <taxon>unclassified sequences</taxon>
        <taxon>metagenomes</taxon>
        <taxon>ecological metagenomes</taxon>
    </lineage>
</organism>
<evidence type="ECO:0000313" key="1">
    <source>
        <dbReference type="EMBL" id="GAI49386.1"/>
    </source>
</evidence>
<accession>X1Q3R0</accession>
<protein>
    <submittedName>
        <fullName evidence="1">Uncharacterized protein</fullName>
    </submittedName>
</protein>
<dbReference type="AlphaFoldDB" id="X1Q3R0"/>
<dbReference type="EMBL" id="BARV01033353">
    <property type="protein sequence ID" value="GAI49386.1"/>
    <property type="molecule type" value="Genomic_DNA"/>
</dbReference>
<name>X1Q3R0_9ZZZZ</name>
<proteinExistence type="predicted"/>